<feature type="transmembrane region" description="Helical" evidence="1">
    <location>
        <begin position="35"/>
        <end position="53"/>
    </location>
</feature>
<keyword evidence="1" id="KW-0812">Transmembrane</keyword>
<keyword evidence="1" id="KW-0472">Membrane</keyword>
<dbReference type="RefSeq" id="XP_051858145.1">
    <property type="nucleotide sequence ID" value="XM_052002185.1"/>
</dbReference>
<dbReference type="AlphaFoldDB" id="A0A9C6W7P8"/>
<reference evidence="3" key="1">
    <citation type="submission" date="2025-08" db="UniProtKB">
        <authorList>
            <consortium name="RefSeq"/>
        </authorList>
    </citation>
    <scope>IDENTIFICATION</scope>
    <source>
        <strain evidence="3">15112-1751.03</strain>
        <tissue evidence="3">Whole Adult</tissue>
    </source>
</reference>
<gene>
    <name evidence="3" type="primary">LOC117563584</name>
</gene>
<evidence type="ECO:0000313" key="2">
    <source>
        <dbReference type="Proteomes" id="UP000515160"/>
    </source>
</evidence>
<evidence type="ECO:0000256" key="1">
    <source>
        <dbReference type="SAM" id="Phobius"/>
    </source>
</evidence>
<feature type="transmembrane region" description="Helical" evidence="1">
    <location>
        <begin position="109"/>
        <end position="132"/>
    </location>
</feature>
<dbReference type="Pfam" id="PF16089">
    <property type="entry name" value="DUF4818"/>
    <property type="match status" value="1"/>
</dbReference>
<name>A0A9C6W7P8_DROAB</name>
<proteinExistence type="predicted"/>
<feature type="transmembrane region" description="Helical" evidence="1">
    <location>
        <begin position="65"/>
        <end position="89"/>
    </location>
</feature>
<dbReference type="InterPro" id="IPR032145">
    <property type="entry name" value="DUF4818"/>
</dbReference>
<sequence>MVSPPSIVVATLLQLCGVSIFISQPQDQCSLASTIASWLFVLALPLLLWNCELLPKRYTNSFPRLCICVELLGTILISELAVLIGWHRYEQLVHQLSQRLCPNCRWCGHLSFCLLTLLPSSLLLVTLAPAQWREFVLQLVMKLPRPEADECLLECVRELSNYVKGLVCFCQLKREDRLRALRLFQLQAERSRSRSRSQREESLGQR</sequence>
<organism evidence="2 3">
    <name type="scientific">Drosophila albomicans</name>
    <name type="common">Fruit fly</name>
    <dbReference type="NCBI Taxonomy" id="7291"/>
    <lineage>
        <taxon>Eukaryota</taxon>
        <taxon>Metazoa</taxon>
        <taxon>Ecdysozoa</taxon>
        <taxon>Arthropoda</taxon>
        <taxon>Hexapoda</taxon>
        <taxon>Insecta</taxon>
        <taxon>Pterygota</taxon>
        <taxon>Neoptera</taxon>
        <taxon>Endopterygota</taxon>
        <taxon>Diptera</taxon>
        <taxon>Brachycera</taxon>
        <taxon>Muscomorpha</taxon>
        <taxon>Ephydroidea</taxon>
        <taxon>Drosophilidae</taxon>
        <taxon>Drosophila</taxon>
    </lineage>
</organism>
<keyword evidence="2" id="KW-1185">Reference proteome</keyword>
<dbReference type="Proteomes" id="UP000515160">
    <property type="component" value="Chromosome 2L"/>
</dbReference>
<dbReference type="OrthoDB" id="7847791at2759"/>
<evidence type="ECO:0000313" key="3">
    <source>
        <dbReference type="RefSeq" id="XP_051858145.1"/>
    </source>
</evidence>
<accession>A0A9C6W7P8</accession>
<keyword evidence="1" id="KW-1133">Transmembrane helix</keyword>
<protein>
    <submittedName>
        <fullName evidence="3">Uncharacterized protein LOC117563584</fullName>
    </submittedName>
</protein>
<dbReference type="GeneID" id="117563584"/>